<dbReference type="OrthoDB" id="9972728at2759"/>
<dbReference type="EMBL" id="AHHD01001286">
    <property type="protein sequence ID" value="EKG08864.1"/>
    <property type="molecule type" value="Genomic_DNA"/>
</dbReference>
<dbReference type="Pfam" id="PF00177">
    <property type="entry name" value="Ribosomal_S7"/>
    <property type="match status" value="1"/>
</dbReference>
<comment type="caution">
    <text evidence="5">The sequence shown here is derived from an EMBL/GenBank/DDBJ whole genome shotgun (WGS) entry which is preliminary data.</text>
</comment>
<dbReference type="Proteomes" id="UP000007129">
    <property type="component" value="Unassembled WGS sequence"/>
</dbReference>
<evidence type="ECO:0000259" key="4">
    <source>
        <dbReference type="Pfam" id="PF00177"/>
    </source>
</evidence>
<dbReference type="InParanoid" id="K2RFJ7"/>
<evidence type="ECO:0000256" key="2">
    <source>
        <dbReference type="ARBA" id="ARBA00022980"/>
    </source>
</evidence>
<dbReference type="VEuPathDB" id="FungiDB:MPH_14216"/>
<organism evidence="5 6">
    <name type="scientific">Macrophomina phaseolina (strain MS6)</name>
    <name type="common">Charcoal rot fungus</name>
    <dbReference type="NCBI Taxonomy" id="1126212"/>
    <lineage>
        <taxon>Eukaryota</taxon>
        <taxon>Fungi</taxon>
        <taxon>Dikarya</taxon>
        <taxon>Ascomycota</taxon>
        <taxon>Pezizomycotina</taxon>
        <taxon>Dothideomycetes</taxon>
        <taxon>Dothideomycetes incertae sedis</taxon>
        <taxon>Botryosphaeriales</taxon>
        <taxon>Botryosphaeriaceae</taxon>
        <taxon>Macrophomina</taxon>
    </lineage>
</organism>
<sequence>MKKGPKNVYTPRALNTRQRTRIGIQNLIATAERSRGSQAKFSDRIAREILLTLEEKSEVFKRVEEVHKLAALHR</sequence>
<proteinExistence type="inferred from homology"/>
<dbReference type="Gene3D" id="1.10.455.10">
    <property type="entry name" value="Ribosomal protein S7 domain"/>
    <property type="match status" value="1"/>
</dbReference>
<name>K2RFJ7_MACPH</name>
<reference evidence="5 6" key="1">
    <citation type="journal article" date="2012" name="BMC Genomics">
        <title>Tools to kill: Genome of one of the most destructive plant pathogenic fungi Macrophomina phaseolina.</title>
        <authorList>
            <person name="Islam M.S."/>
            <person name="Haque M.S."/>
            <person name="Islam M.M."/>
            <person name="Emdad E.M."/>
            <person name="Halim A."/>
            <person name="Hossen Q.M.M."/>
            <person name="Hossain M.Z."/>
            <person name="Ahmed B."/>
            <person name="Rahim S."/>
            <person name="Rahman M.S."/>
            <person name="Alam M.M."/>
            <person name="Hou S."/>
            <person name="Wan X."/>
            <person name="Saito J.A."/>
            <person name="Alam M."/>
        </authorList>
    </citation>
    <scope>NUCLEOTIDE SEQUENCE [LARGE SCALE GENOMIC DNA]</scope>
    <source>
        <strain evidence="5 6">MS6</strain>
    </source>
</reference>
<evidence type="ECO:0000313" key="5">
    <source>
        <dbReference type="EMBL" id="EKG08864.1"/>
    </source>
</evidence>
<evidence type="ECO:0000313" key="6">
    <source>
        <dbReference type="Proteomes" id="UP000007129"/>
    </source>
</evidence>
<evidence type="ECO:0000256" key="3">
    <source>
        <dbReference type="ARBA" id="ARBA00023274"/>
    </source>
</evidence>
<dbReference type="AlphaFoldDB" id="K2RFJ7"/>
<keyword evidence="3" id="KW-0687">Ribonucleoprotein</keyword>
<accession>K2RFJ7</accession>
<dbReference type="InterPro" id="IPR036823">
    <property type="entry name" value="Ribosomal_uS7_dom_sf"/>
</dbReference>
<dbReference type="GO" id="GO:1990904">
    <property type="term" value="C:ribonucleoprotein complex"/>
    <property type="evidence" value="ECO:0007669"/>
    <property type="project" value="UniProtKB-KW"/>
</dbReference>
<comment type="similarity">
    <text evidence="1">Belongs to the universal ribosomal protein uS7 family.</text>
</comment>
<keyword evidence="2" id="KW-0689">Ribosomal protein</keyword>
<evidence type="ECO:0000256" key="1">
    <source>
        <dbReference type="ARBA" id="ARBA00007151"/>
    </source>
</evidence>
<feature type="non-terminal residue" evidence="5">
    <location>
        <position position="74"/>
    </location>
</feature>
<dbReference type="InterPro" id="IPR023798">
    <property type="entry name" value="Ribosomal_uS7_dom"/>
</dbReference>
<protein>
    <recommendedName>
        <fullName evidence="4">Small ribosomal subunit protein uS7 domain-containing protein</fullName>
    </recommendedName>
</protein>
<dbReference type="SUPFAM" id="SSF47973">
    <property type="entry name" value="Ribosomal protein S7"/>
    <property type="match status" value="1"/>
</dbReference>
<dbReference type="GO" id="GO:0005840">
    <property type="term" value="C:ribosome"/>
    <property type="evidence" value="ECO:0007669"/>
    <property type="project" value="UniProtKB-KW"/>
</dbReference>
<gene>
    <name evidence="5" type="ORF">MPH_14216</name>
</gene>
<dbReference type="HOGENOM" id="CLU_2711611_0_0_1"/>
<feature type="domain" description="Small ribosomal subunit protein uS7" evidence="4">
    <location>
        <begin position="3"/>
        <end position="74"/>
    </location>
</feature>